<accession>A0A4R2L936</accession>
<gene>
    <name evidence="1" type="ORF">EV212_11335</name>
</gene>
<reference evidence="1 2" key="1">
    <citation type="submission" date="2019-03" db="EMBL/GenBank/DDBJ databases">
        <title>Genomic Encyclopedia of Type Strains, Phase IV (KMG-IV): sequencing the most valuable type-strain genomes for metagenomic binning, comparative biology and taxonomic classification.</title>
        <authorList>
            <person name="Goeker M."/>
        </authorList>
    </citation>
    <scope>NUCLEOTIDE SEQUENCE [LARGE SCALE GENOMIC DNA]</scope>
    <source>
        <strain evidence="1 2">DSM 28559</strain>
    </source>
</reference>
<dbReference type="EMBL" id="SLXA01000013">
    <property type="protein sequence ID" value="TCO83248.1"/>
    <property type="molecule type" value="Genomic_DNA"/>
</dbReference>
<dbReference type="AlphaFoldDB" id="A0A4R2L936"/>
<keyword evidence="2" id="KW-1185">Reference proteome</keyword>
<dbReference type="Proteomes" id="UP000295711">
    <property type="component" value="Unassembled WGS sequence"/>
</dbReference>
<comment type="caution">
    <text evidence="1">The sequence shown here is derived from an EMBL/GenBank/DDBJ whole genome shotgun (WGS) entry which is preliminary data.</text>
</comment>
<evidence type="ECO:0000313" key="2">
    <source>
        <dbReference type="Proteomes" id="UP000295711"/>
    </source>
</evidence>
<evidence type="ECO:0000313" key="1">
    <source>
        <dbReference type="EMBL" id="TCO83248.1"/>
    </source>
</evidence>
<organism evidence="1 2">
    <name type="scientific">Frisingicoccus caecimuris</name>
    <dbReference type="NCBI Taxonomy" id="1796636"/>
    <lineage>
        <taxon>Bacteria</taxon>
        <taxon>Bacillati</taxon>
        <taxon>Bacillota</taxon>
        <taxon>Clostridia</taxon>
        <taxon>Lachnospirales</taxon>
        <taxon>Lachnospiraceae</taxon>
        <taxon>Frisingicoccus</taxon>
    </lineage>
</organism>
<dbReference type="RefSeq" id="WP_165873363.1">
    <property type="nucleotide sequence ID" value="NZ_JANKAQ010000014.1"/>
</dbReference>
<sequence length="57" mass="6635">MKLSQKQINHITACIQMILCGIMAAFAFEREIRIGYKVTNKLKKRRIKKEKRKGTAV</sequence>
<name>A0A4R2L936_9FIRM</name>
<protein>
    <submittedName>
        <fullName evidence="1">Uncharacterized protein</fullName>
    </submittedName>
</protein>
<proteinExistence type="predicted"/>